<dbReference type="GO" id="GO:0016787">
    <property type="term" value="F:hydrolase activity"/>
    <property type="evidence" value="ECO:0007669"/>
    <property type="project" value="UniProtKB-KW"/>
</dbReference>
<sequence>MLLSNGSRRSIGSRCLQQRVIVSVERSLNTTTATSRDRKSQTSKSSRPDYTKFPTDALSYHWETTPPSPTQLAHASKFFRLNPPKFLWSAPKFKTMDFGDSPEVCFLGRSNVGKSSLLNTLLNQKIAHTSSKPGRTKLMNAFAIGGLEDEGRNRLVVLDMPGYGKGGRAEWGTEVLKYLGKRRQLKRAFLLIDAEHGIKATDRQILALFKEHSVPHQIIMSKADKVLFPGSRTPSPAALDGRIAGLKQLMEDVRDVVEPDPEEDVYAWGEVLACSSEKWIAGKRMGVDAVRHSMLQAAGLELKEEKLAKPEEIVPFDQIPGLD</sequence>
<dbReference type="GO" id="GO:0005525">
    <property type="term" value="F:GTP binding"/>
    <property type="evidence" value="ECO:0007669"/>
    <property type="project" value="UniProtKB-KW"/>
</dbReference>
<evidence type="ECO:0000256" key="6">
    <source>
        <dbReference type="ARBA" id="ARBA00022842"/>
    </source>
</evidence>
<evidence type="ECO:0000256" key="4">
    <source>
        <dbReference type="ARBA" id="ARBA00022723"/>
    </source>
</evidence>
<evidence type="ECO:0000256" key="2">
    <source>
        <dbReference type="ARBA" id="ARBA00009638"/>
    </source>
</evidence>
<dbReference type="EMBL" id="MU251624">
    <property type="protein sequence ID" value="KAG9231100.1"/>
    <property type="molecule type" value="Genomic_DNA"/>
</dbReference>
<dbReference type="Gene3D" id="3.40.50.300">
    <property type="entry name" value="P-loop containing nucleotide triphosphate hydrolases"/>
    <property type="match status" value="1"/>
</dbReference>
<evidence type="ECO:0000256" key="8">
    <source>
        <dbReference type="SAM" id="MobiDB-lite"/>
    </source>
</evidence>
<keyword evidence="5" id="KW-0547">Nucleotide-binding</keyword>
<dbReference type="Pfam" id="PF01926">
    <property type="entry name" value="MMR_HSR1"/>
    <property type="match status" value="1"/>
</dbReference>
<dbReference type="InterPro" id="IPR052279">
    <property type="entry name" value="EngB_GTPase"/>
</dbReference>
<evidence type="ECO:0000256" key="5">
    <source>
        <dbReference type="ARBA" id="ARBA00022741"/>
    </source>
</evidence>
<evidence type="ECO:0000256" key="1">
    <source>
        <dbReference type="ARBA" id="ARBA00001946"/>
    </source>
</evidence>
<dbReference type="AlphaFoldDB" id="A0A9P7YCB0"/>
<dbReference type="SUPFAM" id="SSF52540">
    <property type="entry name" value="P-loop containing nucleoside triphosphate hydrolases"/>
    <property type="match status" value="1"/>
</dbReference>
<organism evidence="10 11">
    <name type="scientific">Amylocarpus encephaloides</name>
    <dbReference type="NCBI Taxonomy" id="45428"/>
    <lineage>
        <taxon>Eukaryota</taxon>
        <taxon>Fungi</taxon>
        <taxon>Dikarya</taxon>
        <taxon>Ascomycota</taxon>
        <taxon>Pezizomycotina</taxon>
        <taxon>Leotiomycetes</taxon>
        <taxon>Helotiales</taxon>
        <taxon>Helotiales incertae sedis</taxon>
        <taxon>Amylocarpus</taxon>
    </lineage>
</organism>
<comment type="cofactor">
    <cofactor evidence="1">
        <name>Mg(2+)</name>
        <dbReference type="ChEBI" id="CHEBI:18420"/>
    </cofactor>
</comment>
<dbReference type="FunFam" id="3.40.50.300:FF:001874">
    <property type="entry name" value="GTP binding protein (EngB), putative"/>
    <property type="match status" value="1"/>
</dbReference>
<accession>A0A9P7YCB0</accession>
<feature type="domain" description="EngB-type G" evidence="9">
    <location>
        <begin position="100"/>
        <end position="300"/>
    </location>
</feature>
<evidence type="ECO:0000313" key="10">
    <source>
        <dbReference type="EMBL" id="KAG9231100.1"/>
    </source>
</evidence>
<dbReference type="NCBIfam" id="TIGR03598">
    <property type="entry name" value="GTPase_YsxC"/>
    <property type="match status" value="1"/>
</dbReference>
<dbReference type="CDD" id="cd01876">
    <property type="entry name" value="YihA_EngB"/>
    <property type="match status" value="1"/>
</dbReference>
<protein>
    <recommendedName>
        <fullName evidence="3">GTP-binding protein 8</fullName>
    </recommendedName>
</protein>
<dbReference type="GO" id="GO:0046872">
    <property type="term" value="F:metal ion binding"/>
    <property type="evidence" value="ECO:0007669"/>
    <property type="project" value="UniProtKB-KW"/>
</dbReference>
<feature type="region of interest" description="Disordered" evidence="8">
    <location>
        <begin position="31"/>
        <end position="52"/>
    </location>
</feature>
<gene>
    <name evidence="10" type="ORF">BJ875DRAFT_130619</name>
</gene>
<dbReference type="PANTHER" id="PTHR46498">
    <property type="entry name" value="GTP-BINDING PROTEIN 8"/>
    <property type="match status" value="1"/>
</dbReference>
<comment type="caution">
    <text evidence="10">The sequence shown here is derived from an EMBL/GenBank/DDBJ whole genome shotgun (WGS) entry which is preliminary data.</text>
</comment>
<keyword evidence="7" id="KW-0342">GTP-binding</keyword>
<feature type="compositionally biased region" description="Basic and acidic residues" evidence="8">
    <location>
        <begin position="35"/>
        <end position="50"/>
    </location>
</feature>
<comment type="similarity">
    <text evidence="2">Belongs to the TRAFAC class TrmE-Era-EngA-EngB-Septin-like GTPase superfamily. EngB GTPase family.</text>
</comment>
<dbReference type="Proteomes" id="UP000824998">
    <property type="component" value="Unassembled WGS sequence"/>
</dbReference>
<dbReference type="PANTHER" id="PTHR46498:SF1">
    <property type="entry name" value="GTP-BINDING PROTEIN 8"/>
    <property type="match status" value="1"/>
</dbReference>
<dbReference type="OrthoDB" id="391988at2759"/>
<dbReference type="InterPro" id="IPR006073">
    <property type="entry name" value="GTP-bd"/>
</dbReference>
<evidence type="ECO:0000313" key="11">
    <source>
        <dbReference type="Proteomes" id="UP000824998"/>
    </source>
</evidence>
<dbReference type="InterPro" id="IPR030393">
    <property type="entry name" value="G_ENGB_dom"/>
</dbReference>
<keyword evidence="4" id="KW-0479">Metal-binding</keyword>
<reference evidence="10" key="1">
    <citation type="journal article" date="2021" name="IMA Fungus">
        <title>Genomic characterization of three marine fungi, including Emericellopsis atlantica sp. nov. with signatures of a generalist lifestyle and marine biomass degradation.</title>
        <authorList>
            <person name="Hagestad O.C."/>
            <person name="Hou L."/>
            <person name="Andersen J.H."/>
            <person name="Hansen E.H."/>
            <person name="Altermark B."/>
            <person name="Li C."/>
            <person name="Kuhnert E."/>
            <person name="Cox R.J."/>
            <person name="Crous P.W."/>
            <person name="Spatafora J.W."/>
            <person name="Lail K."/>
            <person name="Amirebrahimi M."/>
            <person name="Lipzen A."/>
            <person name="Pangilinan J."/>
            <person name="Andreopoulos W."/>
            <person name="Hayes R.D."/>
            <person name="Ng V."/>
            <person name="Grigoriev I.V."/>
            <person name="Jackson S.A."/>
            <person name="Sutton T.D.S."/>
            <person name="Dobson A.D.W."/>
            <person name="Rama T."/>
        </authorList>
    </citation>
    <scope>NUCLEOTIDE SEQUENCE</scope>
    <source>
        <strain evidence="10">TRa018bII</strain>
    </source>
</reference>
<evidence type="ECO:0000256" key="3">
    <source>
        <dbReference type="ARBA" id="ARBA00015370"/>
    </source>
</evidence>
<keyword evidence="11" id="KW-1185">Reference proteome</keyword>
<dbReference type="GO" id="GO:0005739">
    <property type="term" value="C:mitochondrion"/>
    <property type="evidence" value="ECO:0007669"/>
    <property type="project" value="TreeGrafter"/>
</dbReference>
<evidence type="ECO:0000256" key="7">
    <source>
        <dbReference type="ARBA" id="ARBA00023134"/>
    </source>
</evidence>
<dbReference type="PROSITE" id="PS51706">
    <property type="entry name" value="G_ENGB"/>
    <property type="match status" value="1"/>
</dbReference>
<keyword evidence="6" id="KW-0460">Magnesium</keyword>
<dbReference type="HAMAP" id="MF_00321">
    <property type="entry name" value="GTPase_EngB"/>
    <property type="match status" value="1"/>
</dbReference>
<keyword evidence="10" id="KW-0378">Hydrolase</keyword>
<dbReference type="InterPro" id="IPR019987">
    <property type="entry name" value="GTP-bd_ribosome_bio_YsxC"/>
</dbReference>
<name>A0A9P7YCB0_9HELO</name>
<evidence type="ECO:0000259" key="9">
    <source>
        <dbReference type="PROSITE" id="PS51706"/>
    </source>
</evidence>
<proteinExistence type="inferred from homology"/>
<dbReference type="InterPro" id="IPR027417">
    <property type="entry name" value="P-loop_NTPase"/>
</dbReference>